<keyword evidence="1" id="KW-0812">Transmembrane</keyword>
<accession>A0A1M5Q232</accession>
<gene>
    <name evidence="2" type="ORF">SAMN02744040_00743</name>
</gene>
<dbReference type="RefSeq" id="WP_072723758.1">
    <property type="nucleotide sequence ID" value="NZ_FQXH01000007.1"/>
</dbReference>
<feature type="transmembrane region" description="Helical" evidence="1">
    <location>
        <begin position="6"/>
        <end position="22"/>
    </location>
</feature>
<organism evidence="2 3">
    <name type="scientific">Tepidibacter thalassicus DSM 15285</name>
    <dbReference type="NCBI Taxonomy" id="1123350"/>
    <lineage>
        <taxon>Bacteria</taxon>
        <taxon>Bacillati</taxon>
        <taxon>Bacillota</taxon>
        <taxon>Clostridia</taxon>
        <taxon>Peptostreptococcales</taxon>
        <taxon>Peptostreptococcaceae</taxon>
        <taxon>Tepidibacter</taxon>
    </lineage>
</organism>
<evidence type="ECO:0000313" key="3">
    <source>
        <dbReference type="Proteomes" id="UP000242520"/>
    </source>
</evidence>
<protein>
    <submittedName>
        <fullName evidence="2">Uncharacterized protein</fullName>
    </submittedName>
</protein>
<proteinExistence type="predicted"/>
<keyword evidence="1" id="KW-0472">Membrane</keyword>
<dbReference type="OrthoDB" id="2645074at2"/>
<reference evidence="3" key="1">
    <citation type="submission" date="2016-11" db="EMBL/GenBank/DDBJ databases">
        <authorList>
            <person name="Varghese N."/>
            <person name="Submissions S."/>
        </authorList>
    </citation>
    <scope>NUCLEOTIDE SEQUENCE [LARGE SCALE GENOMIC DNA]</scope>
    <source>
        <strain evidence="3">DSM 15285</strain>
    </source>
</reference>
<dbReference type="EMBL" id="FQXH01000007">
    <property type="protein sequence ID" value="SHH07956.1"/>
    <property type="molecule type" value="Genomic_DNA"/>
</dbReference>
<keyword evidence="1" id="KW-1133">Transmembrane helix</keyword>
<dbReference type="STRING" id="1123350.SAMN02744040_00743"/>
<sequence>MVFLVILAYLIIGVIEIVPLLKKNQKKELVLYSITFILAFVISILLSLGVKIPSPAKAIEKVVLTVLGK</sequence>
<evidence type="ECO:0000313" key="2">
    <source>
        <dbReference type="EMBL" id="SHH07956.1"/>
    </source>
</evidence>
<feature type="transmembrane region" description="Helical" evidence="1">
    <location>
        <begin position="29"/>
        <end position="50"/>
    </location>
</feature>
<name>A0A1M5Q232_9FIRM</name>
<keyword evidence="3" id="KW-1185">Reference proteome</keyword>
<dbReference type="AlphaFoldDB" id="A0A1M5Q232"/>
<dbReference type="Proteomes" id="UP000242520">
    <property type="component" value="Unassembled WGS sequence"/>
</dbReference>
<evidence type="ECO:0000256" key="1">
    <source>
        <dbReference type="SAM" id="Phobius"/>
    </source>
</evidence>